<reference evidence="1 2" key="1">
    <citation type="submission" date="2016-10" db="EMBL/GenBank/DDBJ databases">
        <title>Comparative genome analysis of multiple Pseudomonas spp. focuses on biocontrol and plant growth promoting traits.</title>
        <authorList>
            <person name="Tao X.-Y."/>
            <person name="Taylor C.G."/>
        </authorList>
    </citation>
    <scope>NUCLEOTIDE SEQUENCE [LARGE SCALE GENOMIC DNA]</scope>
    <source>
        <strain evidence="1 2">39A2</strain>
    </source>
</reference>
<dbReference type="EMBL" id="MOBP01000005">
    <property type="protein sequence ID" value="RON55977.1"/>
    <property type="molecule type" value="Genomic_DNA"/>
</dbReference>
<proteinExistence type="predicted"/>
<dbReference type="Proteomes" id="UP000283627">
    <property type="component" value="Unassembled WGS sequence"/>
</dbReference>
<dbReference type="AlphaFoldDB" id="A0A423KNR5"/>
<name>A0A423KNR5_9PSED</name>
<organism evidence="1 2">
    <name type="scientific">Pseudomonas frederiksbergensis</name>
    <dbReference type="NCBI Taxonomy" id="104087"/>
    <lineage>
        <taxon>Bacteria</taxon>
        <taxon>Pseudomonadati</taxon>
        <taxon>Pseudomonadota</taxon>
        <taxon>Gammaproteobacteria</taxon>
        <taxon>Pseudomonadales</taxon>
        <taxon>Pseudomonadaceae</taxon>
        <taxon>Pseudomonas</taxon>
    </lineage>
</organism>
<protein>
    <submittedName>
        <fullName evidence="1">Uncharacterized protein</fullName>
    </submittedName>
</protein>
<evidence type="ECO:0000313" key="2">
    <source>
        <dbReference type="Proteomes" id="UP000283627"/>
    </source>
</evidence>
<dbReference type="RefSeq" id="WP_123404723.1">
    <property type="nucleotide sequence ID" value="NZ_MOBP01000005.1"/>
</dbReference>
<accession>A0A423KNR5</accession>
<gene>
    <name evidence="1" type="ORF">BK665_08450</name>
</gene>
<dbReference type="OrthoDB" id="6960088at2"/>
<comment type="caution">
    <text evidence="1">The sequence shown here is derived from an EMBL/GenBank/DDBJ whole genome shotgun (WGS) entry which is preliminary data.</text>
</comment>
<sequence>MAKNFLDLNTSPDLLLALKGASQHKQTAEEVLEQRVSFVYGSVGSKNGVTREQVRKLILEQEGVQGAKR</sequence>
<evidence type="ECO:0000313" key="1">
    <source>
        <dbReference type="EMBL" id="RON55977.1"/>
    </source>
</evidence>